<evidence type="ECO:0008006" key="3">
    <source>
        <dbReference type="Google" id="ProtNLM"/>
    </source>
</evidence>
<dbReference type="RefSeq" id="WP_087456917.1">
    <property type="nucleotide sequence ID" value="NZ_CP021434.1"/>
</dbReference>
<organism evidence="1 2">
    <name type="scientific">Tumebacillus avium</name>
    <dbReference type="NCBI Taxonomy" id="1903704"/>
    <lineage>
        <taxon>Bacteria</taxon>
        <taxon>Bacillati</taxon>
        <taxon>Bacillota</taxon>
        <taxon>Bacilli</taxon>
        <taxon>Bacillales</taxon>
        <taxon>Alicyclobacillaceae</taxon>
        <taxon>Tumebacillus</taxon>
    </lineage>
</organism>
<protein>
    <recommendedName>
        <fullName evidence="3">Transposase</fullName>
    </recommendedName>
</protein>
<gene>
    <name evidence="1" type="ORF">CBW65_11355</name>
</gene>
<evidence type="ECO:0000313" key="2">
    <source>
        <dbReference type="Proteomes" id="UP000195437"/>
    </source>
</evidence>
<dbReference type="Proteomes" id="UP000195437">
    <property type="component" value="Chromosome"/>
</dbReference>
<dbReference type="OrthoDB" id="9808061at2"/>
<dbReference type="KEGG" id="tum:CBW65_11355"/>
<keyword evidence="2" id="KW-1185">Reference proteome</keyword>
<accession>A0A1Y0INB7</accession>
<reference evidence="2" key="1">
    <citation type="submission" date="2017-05" db="EMBL/GenBank/DDBJ databases">
        <authorList>
            <person name="Sung H."/>
        </authorList>
    </citation>
    <scope>NUCLEOTIDE SEQUENCE [LARGE SCALE GENOMIC DNA]</scope>
    <source>
        <strain evidence="2">AR23208</strain>
    </source>
</reference>
<dbReference type="NCBIfam" id="NF047593">
    <property type="entry name" value="IS66_ISAeme5_TnpA"/>
    <property type="match status" value="1"/>
</dbReference>
<name>A0A1Y0INB7_9BACL</name>
<evidence type="ECO:0000313" key="1">
    <source>
        <dbReference type="EMBL" id="ARU61539.1"/>
    </source>
</evidence>
<dbReference type="EMBL" id="CP021434">
    <property type="protein sequence ID" value="ARU61539.1"/>
    <property type="molecule type" value="Genomic_DNA"/>
</dbReference>
<proteinExistence type="predicted"/>
<dbReference type="AlphaFoldDB" id="A0A1Y0INB7"/>
<sequence>MTRSELRAVWESRISDCRTSGQSVAAWCATHQINPRQYYYWLRKLSNTEMPSPRWLEVCADQQPSNETDSCLQVKIGSAVIEVKPGFNRDLLADVVLALQTIC</sequence>